<dbReference type="InterPro" id="IPR021077">
    <property type="entry name" value="Phage_phi-Lf_Orf112"/>
</dbReference>
<comment type="caution">
    <text evidence="1">The sequence shown here is derived from an EMBL/GenBank/DDBJ whole genome shotgun (WGS) entry which is preliminary data.</text>
</comment>
<dbReference type="PATRIC" id="fig|405444.3.peg.752"/>
<reference evidence="1 2" key="1">
    <citation type="submission" date="2015-05" db="EMBL/GenBank/DDBJ databases">
        <title>Genome sequencing and analysis of members of genus Stenotrophomonas.</title>
        <authorList>
            <person name="Patil P.P."/>
            <person name="Midha S."/>
            <person name="Patil P.B."/>
        </authorList>
    </citation>
    <scope>NUCLEOTIDE SEQUENCE [LARGE SCALE GENOMIC DNA]</scope>
    <source>
        <strain evidence="1 2">DSM 18929</strain>
    </source>
</reference>
<accession>A0A0R0C2Z9</accession>
<proteinExistence type="predicted"/>
<dbReference type="Pfam" id="PF12375">
    <property type="entry name" value="DUF3653"/>
    <property type="match status" value="1"/>
</dbReference>
<dbReference type="EMBL" id="LDJI01000015">
    <property type="protein sequence ID" value="KRG64255.1"/>
    <property type="molecule type" value="Genomic_DNA"/>
</dbReference>
<organism evidence="1 2">
    <name type="scientific">Stenotrophomonas humi</name>
    <dbReference type="NCBI Taxonomy" id="405444"/>
    <lineage>
        <taxon>Bacteria</taxon>
        <taxon>Pseudomonadati</taxon>
        <taxon>Pseudomonadota</taxon>
        <taxon>Gammaproteobacteria</taxon>
        <taxon>Lysobacterales</taxon>
        <taxon>Lysobacteraceae</taxon>
        <taxon>Stenotrophomonas</taxon>
    </lineage>
</organism>
<evidence type="ECO:0000313" key="2">
    <source>
        <dbReference type="Proteomes" id="UP000050864"/>
    </source>
</evidence>
<dbReference type="AlphaFoldDB" id="A0A0R0C2Z9"/>
<dbReference type="RefSeq" id="WP_083490746.1">
    <property type="nucleotide sequence ID" value="NZ_LDJI01000015.1"/>
</dbReference>
<evidence type="ECO:0000313" key="1">
    <source>
        <dbReference type="EMBL" id="KRG64255.1"/>
    </source>
</evidence>
<dbReference type="OrthoDB" id="6006594at2"/>
<sequence length="97" mass="10881">MKDRKLTGSWAGFAFKGGRLVTPEGRELFPEDLAWISLTAQLAQEYRRLLEADRRARGLITPSLKPMKGGIRQLPTRHAEPCPVVPLMPTLRRSGRG</sequence>
<keyword evidence="2" id="KW-1185">Reference proteome</keyword>
<name>A0A0R0C2Z9_9GAMM</name>
<dbReference type="Proteomes" id="UP000050864">
    <property type="component" value="Unassembled WGS sequence"/>
</dbReference>
<gene>
    <name evidence="1" type="ORF">ABB26_08725</name>
</gene>
<protein>
    <submittedName>
        <fullName evidence="1">Uncharacterized protein</fullName>
    </submittedName>
</protein>